<evidence type="ECO:0000313" key="2">
    <source>
        <dbReference type="Proteomes" id="UP000037594"/>
    </source>
</evidence>
<evidence type="ECO:0008006" key="3">
    <source>
        <dbReference type="Google" id="ProtNLM"/>
    </source>
</evidence>
<reference evidence="1 2" key="1">
    <citation type="submission" date="2015-06" db="EMBL/GenBank/DDBJ databases">
        <title>Genome sequence of Mycobacterium conceptionense strain MLE.</title>
        <authorList>
            <person name="Greninger A.L."/>
            <person name="Cunningham G."/>
            <person name="Chiu C.Y."/>
            <person name="Miller S."/>
        </authorList>
    </citation>
    <scope>NUCLEOTIDE SEQUENCE [LARGE SCALE GENOMIC DNA]</scope>
    <source>
        <strain evidence="1 2">MLE</strain>
    </source>
</reference>
<accession>A0A0J8UD66</accession>
<comment type="caution">
    <text evidence="1">The sequence shown here is derived from an EMBL/GenBank/DDBJ whole genome shotgun (WGS) entry which is preliminary data.</text>
</comment>
<sequence length="253" mass="27581">MTGLNIVASAGQSIYRVASTRYGPVNPPPRVLGGVPVESWSRWDTWGRTIYGCSTAAGAFVEVLEYITPDPPATPLEELFDDVSPDDASTFAEQVARELPAHGAMAYRSISKGWREARSLYELQLPGSGWFVNITGAESLSVISEQLSSLVAQCGIEQLTVSELTSSSEEFKKLTTGIAAWVRDSVVLADGDRPHGIVYPSKWGVTLDNWAMWLRRADDQTGVDPIVVTGADGVGRHTRPLVEAARLRRMQIF</sequence>
<dbReference type="Proteomes" id="UP000037594">
    <property type="component" value="Unassembled WGS sequence"/>
</dbReference>
<name>A0A0J8UD66_9MYCO</name>
<dbReference type="PATRIC" id="fig|451644.5.peg.2403"/>
<dbReference type="AlphaFoldDB" id="A0A0J8UD66"/>
<evidence type="ECO:0000313" key="1">
    <source>
        <dbReference type="EMBL" id="KMV18285.1"/>
    </source>
</evidence>
<protein>
    <recommendedName>
        <fullName evidence="3">RES domain-containing protein</fullName>
    </recommendedName>
</protein>
<organism evidence="1 2">
    <name type="scientific">Mycolicibacterium conceptionense</name>
    <dbReference type="NCBI Taxonomy" id="451644"/>
    <lineage>
        <taxon>Bacteria</taxon>
        <taxon>Bacillati</taxon>
        <taxon>Actinomycetota</taxon>
        <taxon>Actinomycetes</taxon>
        <taxon>Mycobacteriales</taxon>
        <taxon>Mycobacteriaceae</taxon>
        <taxon>Mycolicibacterium</taxon>
    </lineage>
</organism>
<proteinExistence type="predicted"/>
<gene>
    <name evidence="1" type="ORF">ACT17_11645</name>
</gene>
<dbReference type="EMBL" id="LFOD01000008">
    <property type="protein sequence ID" value="KMV18285.1"/>
    <property type="molecule type" value="Genomic_DNA"/>
</dbReference>